<comment type="caution">
    <text evidence="5">The sequence shown here is derived from an EMBL/GenBank/DDBJ whole genome shotgun (WGS) entry which is preliminary data.</text>
</comment>
<dbReference type="GO" id="GO:0030488">
    <property type="term" value="P:tRNA methylation"/>
    <property type="evidence" value="ECO:0007669"/>
    <property type="project" value="TreeGrafter"/>
</dbReference>
<sequence length="112" mass="12501">MVGNATMVRPEYSVDHKYIPATLLNTTLMGKNVEALYFAGQVCDTTHSEDAASQDLIQGINAARQAFSIFVSISPTLYVHRTFFLEKTLASSFVPLNKMVRDSDRPNSRMLK</sequence>
<dbReference type="GO" id="GO:0050660">
    <property type="term" value="F:flavin adenine dinucleotide binding"/>
    <property type="evidence" value="ECO:0007669"/>
    <property type="project" value="InterPro"/>
</dbReference>
<dbReference type="EMBL" id="NBIV01000252">
    <property type="protein sequence ID" value="PXF40892.1"/>
    <property type="molecule type" value="Genomic_DNA"/>
</dbReference>
<organism evidence="5 6">
    <name type="scientific">Gracilariopsis chorda</name>
    <dbReference type="NCBI Taxonomy" id="448386"/>
    <lineage>
        <taxon>Eukaryota</taxon>
        <taxon>Rhodophyta</taxon>
        <taxon>Florideophyceae</taxon>
        <taxon>Rhodymeniophycidae</taxon>
        <taxon>Gracilariales</taxon>
        <taxon>Gracilariaceae</taxon>
        <taxon>Gracilariopsis</taxon>
    </lineage>
</organism>
<gene>
    <name evidence="5" type="ORF">BWQ96_09385</name>
</gene>
<dbReference type="AlphaFoldDB" id="A0A2V3IFR5"/>
<dbReference type="InterPro" id="IPR036188">
    <property type="entry name" value="FAD/NAD-bd_sf"/>
</dbReference>
<dbReference type="Pfam" id="PF01134">
    <property type="entry name" value="GIDA"/>
    <property type="match status" value="1"/>
</dbReference>
<dbReference type="STRING" id="448386.A0A2V3IFR5"/>
<proteinExistence type="predicted"/>
<dbReference type="InterPro" id="IPR040131">
    <property type="entry name" value="MnmG_N"/>
</dbReference>
<keyword evidence="6" id="KW-1185">Reference proteome</keyword>
<evidence type="ECO:0000256" key="1">
    <source>
        <dbReference type="ARBA" id="ARBA00001974"/>
    </source>
</evidence>
<dbReference type="PANTHER" id="PTHR11806">
    <property type="entry name" value="GLUCOSE INHIBITED DIVISION PROTEIN A"/>
    <property type="match status" value="1"/>
</dbReference>
<evidence type="ECO:0000313" key="6">
    <source>
        <dbReference type="Proteomes" id="UP000247409"/>
    </source>
</evidence>
<evidence type="ECO:0000259" key="4">
    <source>
        <dbReference type="Pfam" id="PF01134"/>
    </source>
</evidence>
<dbReference type="GO" id="GO:0002098">
    <property type="term" value="P:tRNA wobble uridine modification"/>
    <property type="evidence" value="ECO:0007669"/>
    <property type="project" value="TreeGrafter"/>
</dbReference>
<dbReference type="PANTHER" id="PTHR11806:SF0">
    <property type="entry name" value="PROTEIN MTO1 HOMOLOG, MITOCHONDRIAL"/>
    <property type="match status" value="1"/>
</dbReference>
<dbReference type="Proteomes" id="UP000247409">
    <property type="component" value="Unassembled WGS sequence"/>
</dbReference>
<protein>
    <submittedName>
        <fullName evidence="5">tRNA uridine 5-carboxymethylaminomethyl modification enzyme MnmG</fullName>
    </submittedName>
</protein>
<feature type="domain" description="MnmG N-terminal" evidence="4">
    <location>
        <begin position="4"/>
        <end position="66"/>
    </location>
</feature>
<name>A0A2V3IFR5_9FLOR</name>
<reference evidence="5 6" key="1">
    <citation type="journal article" date="2018" name="Mol. Biol. Evol.">
        <title>Analysis of the draft genome of the red seaweed Gracilariopsis chorda provides insights into genome size evolution in Rhodophyta.</title>
        <authorList>
            <person name="Lee J."/>
            <person name="Yang E.C."/>
            <person name="Graf L."/>
            <person name="Yang J.H."/>
            <person name="Qiu H."/>
            <person name="Zel Zion U."/>
            <person name="Chan C.X."/>
            <person name="Stephens T.G."/>
            <person name="Weber A.P.M."/>
            <person name="Boo G.H."/>
            <person name="Boo S.M."/>
            <person name="Kim K.M."/>
            <person name="Shin Y."/>
            <person name="Jung M."/>
            <person name="Lee S.J."/>
            <person name="Yim H.S."/>
            <person name="Lee J.H."/>
            <person name="Bhattacharya D."/>
            <person name="Yoon H.S."/>
        </authorList>
    </citation>
    <scope>NUCLEOTIDE SEQUENCE [LARGE SCALE GENOMIC DNA]</scope>
    <source>
        <strain evidence="5 6">SKKU-2015</strain>
        <tissue evidence="5">Whole body</tissue>
    </source>
</reference>
<dbReference type="Gene3D" id="3.50.50.60">
    <property type="entry name" value="FAD/NAD(P)-binding domain"/>
    <property type="match status" value="1"/>
</dbReference>
<evidence type="ECO:0000313" key="5">
    <source>
        <dbReference type="EMBL" id="PXF40892.1"/>
    </source>
</evidence>
<keyword evidence="3" id="KW-0274">FAD</keyword>
<comment type="cofactor">
    <cofactor evidence="1">
        <name>FAD</name>
        <dbReference type="ChEBI" id="CHEBI:57692"/>
    </cofactor>
</comment>
<accession>A0A2V3IFR5</accession>
<evidence type="ECO:0000256" key="2">
    <source>
        <dbReference type="ARBA" id="ARBA00022630"/>
    </source>
</evidence>
<evidence type="ECO:0000256" key="3">
    <source>
        <dbReference type="ARBA" id="ARBA00022827"/>
    </source>
</evidence>
<keyword evidence="2" id="KW-0285">Flavoprotein</keyword>
<dbReference type="InterPro" id="IPR002218">
    <property type="entry name" value="MnmG-rel"/>
</dbReference>